<accession>A0A8C9XBU7</accession>
<dbReference type="Pfam" id="PF00086">
    <property type="entry name" value="Thyroglobulin_1"/>
    <property type="match status" value="1"/>
</dbReference>
<evidence type="ECO:0000256" key="8">
    <source>
        <dbReference type="ARBA" id="ARBA00022869"/>
    </source>
</evidence>
<dbReference type="PROSITE" id="PS00010">
    <property type="entry name" value="ASX_HYDROXYL"/>
    <property type="match status" value="2"/>
</dbReference>
<evidence type="ECO:0000259" key="18">
    <source>
        <dbReference type="PROSITE" id="PS51162"/>
    </source>
</evidence>
<evidence type="ECO:0000256" key="2">
    <source>
        <dbReference type="ARBA" id="ARBA00022525"/>
    </source>
</evidence>
<dbReference type="SMART" id="SM00179">
    <property type="entry name" value="EGF_CA"/>
    <property type="match status" value="2"/>
</dbReference>
<feature type="repeat" description="LDL-receptor class B" evidence="13">
    <location>
        <begin position="926"/>
        <end position="968"/>
    </location>
</feature>
<dbReference type="CDD" id="cd00255">
    <property type="entry name" value="nidG2"/>
    <property type="match status" value="1"/>
</dbReference>
<dbReference type="InterPro" id="IPR036857">
    <property type="entry name" value="Thyroglobulin_1_sf"/>
</dbReference>
<dbReference type="CDD" id="cd00191">
    <property type="entry name" value="TY"/>
    <property type="match status" value="1"/>
</dbReference>
<dbReference type="Pfam" id="PF12662">
    <property type="entry name" value="cEGF"/>
    <property type="match status" value="1"/>
</dbReference>
<dbReference type="Ensembl" id="ENSSLUT00000008613.1">
    <property type="protein sequence ID" value="ENSSLUP00000008339.1"/>
    <property type="gene ID" value="ENSSLUG00000002077.1"/>
</dbReference>
<dbReference type="SUPFAM" id="SSF57610">
    <property type="entry name" value="Thyroglobulin type-1 domain"/>
    <property type="match status" value="1"/>
</dbReference>
<feature type="chain" id="PRO_5034070830" evidence="15">
    <location>
        <begin position="24"/>
        <end position="1143"/>
    </location>
</feature>
<dbReference type="SMART" id="SM00181">
    <property type="entry name" value="EGF"/>
    <property type="match status" value="5"/>
</dbReference>
<feature type="repeat" description="LDL-receptor class B" evidence="13">
    <location>
        <begin position="883"/>
        <end position="925"/>
    </location>
</feature>
<organism evidence="20 21">
    <name type="scientific">Sander lucioperca</name>
    <name type="common">Pike-perch</name>
    <name type="synonym">Perca lucioperca</name>
    <dbReference type="NCBI Taxonomy" id="283035"/>
    <lineage>
        <taxon>Eukaryota</taxon>
        <taxon>Metazoa</taxon>
        <taxon>Chordata</taxon>
        <taxon>Craniata</taxon>
        <taxon>Vertebrata</taxon>
        <taxon>Euteleostomi</taxon>
        <taxon>Actinopterygii</taxon>
        <taxon>Neopterygii</taxon>
        <taxon>Teleostei</taxon>
        <taxon>Neoteleostei</taxon>
        <taxon>Acanthomorphata</taxon>
        <taxon>Eupercaria</taxon>
        <taxon>Perciformes</taxon>
        <taxon>Percoidei</taxon>
        <taxon>Percidae</taxon>
        <taxon>Luciopercinae</taxon>
        <taxon>Sander</taxon>
    </lineage>
</organism>
<evidence type="ECO:0000256" key="14">
    <source>
        <dbReference type="PROSITE-ProRule" id="PRU00500"/>
    </source>
</evidence>
<dbReference type="InterPro" id="IPR009030">
    <property type="entry name" value="Growth_fac_rcpt_cys_sf"/>
</dbReference>
<sequence length="1143" mass="125288">MVWQEQGWLLCASFLGFVASVQSITRGELFHYGPSVRDQLLEDGRKVLQSSHYLLIPITTLSFSFQINTNGFVATAQPTSESTYLGNMPPKFGIIAALLGDLDTSDGVGKVFFRQDSSPDVLTQAAHYINRAFPEDDEVSPTHAVVITWVNVATQGEPQSRGDGIEKKGNTFQLVIASLETASYAILLYPRDGMQFSSTPVQGSNVVMHAGFSKGSVRGFLFSSQGPYYRTTTDDEASVRALTEETNSGLRGIWVYEIGTSPYFTNVAPGEVTDLPTEATPQGPPEDYEEASEGEQIEVHPIQYQPHQPDNQEVLVVDDPDINVDVFSYNLGTCASNRNKCSQFADCRDYSSGYCCSCRPGFYGNGIQCLAEGKPQRMNGKVYGKVYVGNSPSPVEFTSNDLHSYIVVNDGRSYVAISDIPYTLGPSLQPLSALGGVIGWAFALEQPGFKNGFSIIGGEFTRQAEVTFLPGNEKLTIRQEFKGIDEHDHLVVSTTLEGRVPEVLHGSTVQIDPYSEIYQYSNNLITSSSTREYVVSSPDGNTDTRTFQWRQTITFQSCQHGESFRDMKPTQMLSVDQVFVMYDAGNNLIRFAMSNKIGDINGGQPEENPCFTGRHGCDTNAVCRPGQETQFTCQCAAGFNGDGRTCYEVKRPVDSCEDGTHNCDIPERAQCSYSGGSSYICSCLPGFIGDGRACQDIDECQPGRCHQDAVCYNTQGSFTCQCRPGYHGDGFYCSQGKTKTQCENHRDSLQGSSEFGPRGPRPPVGQYIPTCDENGAYVPMQCHGSTGHCWCVDRNGREIPGTRSGPGSRPMCIDNGVVPPPVGPTTRPDVHPLPPGTHLLFAQSGRIEHIPLEGYVMKKGDAKAVLHLPEKVIIGVAYDCVEKMVYWTEITSPSISKASIQGGEPIAVIRSDVDSPEGIAIDHLGRTMFWTDSMKDRIEVASLDGSQRRVIIDSDLVNPRAIITDPPNGNLYWADWNRDAPKIETSYMDGSNRRVLVKDDLGLPNGLTYDSQSSLLCWVDAGTHKMECTHPGHGDRRKIMEGLQYPFGITSFGKNIYYTDWRRDAVIAVDRHAGKELDEFQPQKRTKIYGIATAYAQCPSGQNYCAVNNGGCTHLCLATPTGRSCKCPDNAVGVGCVDRDSGY</sequence>
<evidence type="ECO:0000259" key="19">
    <source>
        <dbReference type="PROSITE" id="PS51220"/>
    </source>
</evidence>
<dbReference type="Gene3D" id="4.10.800.10">
    <property type="entry name" value="Thyroglobulin type-1"/>
    <property type="match status" value="1"/>
</dbReference>
<dbReference type="PROSITE" id="PS51220">
    <property type="entry name" value="NIDO"/>
    <property type="match status" value="1"/>
</dbReference>
<dbReference type="SMART" id="SM00211">
    <property type="entry name" value="TY"/>
    <property type="match status" value="1"/>
</dbReference>
<dbReference type="SUPFAM" id="SSF63825">
    <property type="entry name" value="YWTD domain"/>
    <property type="match status" value="1"/>
</dbReference>
<dbReference type="PROSITE" id="PS01187">
    <property type="entry name" value="EGF_CA"/>
    <property type="match status" value="1"/>
</dbReference>
<dbReference type="GeneTree" id="ENSGT00940000156318"/>
<dbReference type="InterPro" id="IPR000716">
    <property type="entry name" value="Thyroglobulin_1"/>
</dbReference>
<evidence type="ECO:0000256" key="4">
    <source>
        <dbReference type="ARBA" id="ARBA00022536"/>
    </source>
</evidence>
<dbReference type="InterPro" id="IPR011042">
    <property type="entry name" value="6-blade_b-propeller_TolB-like"/>
</dbReference>
<dbReference type="PROSITE" id="PS00484">
    <property type="entry name" value="THYROGLOBULIN_1_1"/>
    <property type="match status" value="1"/>
</dbReference>
<keyword evidence="5 15" id="KW-0732">Signal</keyword>
<dbReference type="InterPro" id="IPR003886">
    <property type="entry name" value="NIDO_dom"/>
</dbReference>
<keyword evidence="21" id="KW-1185">Reference proteome</keyword>
<dbReference type="GO" id="GO:0007160">
    <property type="term" value="P:cell-matrix adhesion"/>
    <property type="evidence" value="ECO:0007669"/>
    <property type="project" value="InterPro"/>
</dbReference>
<dbReference type="PROSITE" id="PS50026">
    <property type="entry name" value="EGF_3"/>
    <property type="match status" value="3"/>
</dbReference>
<feature type="domain" description="NIDO" evidence="19">
    <location>
        <begin position="97"/>
        <end position="261"/>
    </location>
</feature>
<proteinExistence type="predicted"/>
<evidence type="ECO:0000256" key="13">
    <source>
        <dbReference type="PROSITE-ProRule" id="PRU00461"/>
    </source>
</evidence>
<dbReference type="PROSITE" id="PS51120">
    <property type="entry name" value="LDLRB"/>
    <property type="match status" value="3"/>
</dbReference>
<dbReference type="FunFam" id="2.10.25.10:FF:000297">
    <property type="entry name" value="Nidogen 1"/>
    <property type="match status" value="1"/>
</dbReference>
<evidence type="ECO:0000259" key="17">
    <source>
        <dbReference type="PROSITE" id="PS50993"/>
    </source>
</evidence>
<keyword evidence="4 12" id="KW-0245">EGF-like domain</keyword>
<dbReference type="PANTHER" id="PTHR46513">
    <property type="entry name" value="VITELLOGENIN RECEPTOR-LIKE PROTEIN-RELATED-RELATED"/>
    <property type="match status" value="1"/>
</dbReference>
<evidence type="ECO:0000256" key="11">
    <source>
        <dbReference type="ARBA" id="ARBA00023180"/>
    </source>
</evidence>
<feature type="domain" description="Nidogen G2 beta-barrel" evidence="17">
    <location>
        <begin position="374"/>
        <end position="607"/>
    </location>
</feature>
<dbReference type="PROSITE" id="PS51162">
    <property type="entry name" value="THYROGLOBULIN_1_2"/>
    <property type="match status" value="1"/>
</dbReference>
<feature type="domain" description="EGF-like" evidence="16">
    <location>
        <begin position="696"/>
        <end position="734"/>
    </location>
</feature>
<dbReference type="InterPro" id="IPR050778">
    <property type="entry name" value="Cueball_EGF_LRP_Nidogen"/>
</dbReference>
<dbReference type="Proteomes" id="UP000694568">
    <property type="component" value="Unplaced"/>
</dbReference>
<dbReference type="Gene3D" id="2.120.10.30">
    <property type="entry name" value="TolB, C-terminal domain"/>
    <property type="match status" value="1"/>
</dbReference>
<protein>
    <submittedName>
        <fullName evidence="20">Nidogen 1</fullName>
    </submittedName>
</protein>
<dbReference type="InterPro" id="IPR006605">
    <property type="entry name" value="G2_nidogen/fibulin_G2F"/>
</dbReference>
<dbReference type="GO" id="GO:0017147">
    <property type="term" value="F:Wnt-protein binding"/>
    <property type="evidence" value="ECO:0007669"/>
    <property type="project" value="TreeGrafter"/>
</dbReference>
<dbReference type="FunFam" id="2.120.10.30:FF:000030">
    <property type="entry name" value="Nidogen 1"/>
    <property type="match status" value="1"/>
</dbReference>
<comment type="subcellular location">
    <subcellularLocation>
        <location evidence="1">Secreted</location>
        <location evidence="1">Extracellular space</location>
        <location evidence="1">Extracellular matrix</location>
        <location evidence="1">Basement membrane</location>
    </subcellularLocation>
</comment>
<dbReference type="InterPro" id="IPR001881">
    <property type="entry name" value="EGF-like_Ca-bd_dom"/>
</dbReference>
<keyword evidence="6" id="KW-0677">Repeat</keyword>
<evidence type="ECO:0000256" key="3">
    <source>
        <dbReference type="ARBA" id="ARBA00022530"/>
    </source>
</evidence>
<reference evidence="20" key="2">
    <citation type="submission" date="2025-09" db="UniProtKB">
        <authorList>
            <consortium name="Ensembl"/>
        </authorList>
    </citation>
    <scope>IDENTIFICATION</scope>
</reference>
<dbReference type="Pfam" id="PF12947">
    <property type="entry name" value="EGF_3"/>
    <property type="match status" value="2"/>
</dbReference>
<dbReference type="Pfam" id="PF07474">
    <property type="entry name" value="G2F"/>
    <property type="match status" value="1"/>
</dbReference>
<dbReference type="GO" id="GO:0030855">
    <property type="term" value="P:epithelial cell differentiation"/>
    <property type="evidence" value="ECO:0007669"/>
    <property type="project" value="UniProtKB-ARBA"/>
</dbReference>
<dbReference type="InterPro" id="IPR024731">
    <property type="entry name" value="NELL2-like_EGF"/>
</dbReference>
<dbReference type="CDD" id="cd00053">
    <property type="entry name" value="EGF"/>
    <property type="match status" value="1"/>
</dbReference>
<evidence type="ECO:0000256" key="10">
    <source>
        <dbReference type="ARBA" id="ARBA00023157"/>
    </source>
</evidence>
<dbReference type="Pfam" id="PF00058">
    <property type="entry name" value="Ldl_recept_b"/>
    <property type="match status" value="3"/>
</dbReference>
<evidence type="ECO:0000313" key="21">
    <source>
        <dbReference type="Proteomes" id="UP000694568"/>
    </source>
</evidence>
<dbReference type="SMART" id="SM00135">
    <property type="entry name" value="LY"/>
    <property type="match status" value="5"/>
</dbReference>
<dbReference type="SUPFAM" id="SSF57196">
    <property type="entry name" value="EGF/Laminin"/>
    <property type="match status" value="1"/>
</dbReference>
<dbReference type="InterPro" id="IPR000033">
    <property type="entry name" value="LDLR_classB_rpt"/>
</dbReference>
<keyword evidence="2" id="KW-0964">Secreted</keyword>
<dbReference type="InterPro" id="IPR000152">
    <property type="entry name" value="EGF-type_Asp/Asn_hydroxyl_site"/>
</dbReference>
<reference evidence="20" key="1">
    <citation type="submission" date="2025-08" db="UniProtKB">
        <authorList>
            <consortium name="Ensembl"/>
        </authorList>
    </citation>
    <scope>IDENTIFICATION</scope>
</reference>
<dbReference type="PROSITE" id="PS50993">
    <property type="entry name" value="NIDOGEN_G2"/>
    <property type="match status" value="1"/>
</dbReference>
<dbReference type="PROSITE" id="PS01186">
    <property type="entry name" value="EGF_2"/>
    <property type="match status" value="4"/>
</dbReference>
<dbReference type="PANTHER" id="PTHR46513:SF6">
    <property type="entry name" value="NIDOGEN-1"/>
    <property type="match status" value="1"/>
</dbReference>
<dbReference type="SMART" id="SM00682">
    <property type="entry name" value="G2F"/>
    <property type="match status" value="1"/>
</dbReference>
<dbReference type="InterPro" id="IPR026823">
    <property type="entry name" value="cEGF"/>
</dbReference>
<keyword evidence="9" id="KW-0130">Cell adhesion</keyword>
<dbReference type="AlphaFoldDB" id="A0A8C9XBU7"/>
<feature type="domain" description="Thyroglobulin type-1" evidence="18">
    <location>
        <begin position="739"/>
        <end position="812"/>
    </location>
</feature>
<evidence type="ECO:0000256" key="12">
    <source>
        <dbReference type="PROSITE-ProRule" id="PRU00076"/>
    </source>
</evidence>
<name>A0A8C9XBU7_SANLU</name>
<dbReference type="Pfam" id="PF14670">
    <property type="entry name" value="FXa_inhibition"/>
    <property type="match status" value="1"/>
</dbReference>
<keyword evidence="10 14" id="KW-1015">Disulfide bond</keyword>
<dbReference type="Pfam" id="PF06119">
    <property type="entry name" value="NIDO"/>
    <property type="match status" value="1"/>
</dbReference>
<dbReference type="GO" id="GO:0005886">
    <property type="term" value="C:plasma membrane"/>
    <property type="evidence" value="ECO:0007669"/>
    <property type="project" value="TreeGrafter"/>
</dbReference>
<evidence type="ECO:0000256" key="6">
    <source>
        <dbReference type="ARBA" id="ARBA00022737"/>
    </source>
</evidence>
<feature type="domain" description="EGF-like" evidence="16">
    <location>
        <begin position="652"/>
        <end position="695"/>
    </location>
</feature>
<dbReference type="FunFam" id="4.10.800.10:FF:000001">
    <property type="entry name" value="Testican-3 isoform 2"/>
    <property type="match status" value="1"/>
</dbReference>
<dbReference type="Gene3D" id="2.10.25.10">
    <property type="entry name" value="Laminin"/>
    <property type="match status" value="4"/>
</dbReference>
<dbReference type="InterPro" id="IPR000742">
    <property type="entry name" value="EGF"/>
</dbReference>
<keyword evidence="7" id="KW-0106">Calcium</keyword>
<dbReference type="SMART" id="SM00539">
    <property type="entry name" value="NIDO"/>
    <property type="match status" value="1"/>
</dbReference>
<dbReference type="Gene3D" id="2.40.155.10">
    <property type="entry name" value="Green fluorescent protein"/>
    <property type="match status" value="1"/>
</dbReference>
<feature type="repeat" description="LDL-receptor class B" evidence="13">
    <location>
        <begin position="969"/>
        <end position="1013"/>
    </location>
</feature>
<dbReference type="GO" id="GO:0005604">
    <property type="term" value="C:basement membrane"/>
    <property type="evidence" value="ECO:0007669"/>
    <property type="project" value="UniProtKB-SubCell"/>
</dbReference>
<evidence type="ECO:0000256" key="15">
    <source>
        <dbReference type="SAM" id="SignalP"/>
    </source>
</evidence>
<dbReference type="GO" id="GO:0042813">
    <property type="term" value="F:Wnt receptor activity"/>
    <property type="evidence" value="ECO:0007669"/>
    <property type="project" value="TreeGrafter"/>
</dbReference>
<keyword evidence="3" id="KW-0272">Extracellular matrix</keyword>
<evidence type="ECO:0000256" key="7">
    <source>
        <dbReference type="ARBA" id="ARBA00022837"/>
    </source>
</evidence>
<gene>
    <name evidence="20" type="primary">nid1a</name>
</gene>
<dbReference type="SUPFAM" id="SSF57184">
    <property type="entry name" value="Growth factor receptor domain"/>
    <property type="match status" value="1"/>
</dbReference>
<dbReference type="CDD" id="cd00054">
    <property type="entry name" value="EGF_CA"/>
    <property type="match status" value="1"/>
</dbReference>
<dbReference type="FunFam" id="2.10.25.10:FF:000038">
    <property type="entry name" value="Fibrillin 2"/>
    <property type="match status" value="1"/>
</dbReference>
<evidence type="ECO:0000256" key="5">
    <source>
        <dbReference type="ARBA" id="ARBA00022729"/>
    </source>
</evidence>
<keyword evidence="11" id="KW-0325">Glycoprotein</keyword>
<comment type="caution">
    <text evidence="12">Lacks conserved residue(s) required for the propagation of feature annotation.</text>
</comment>
<feature type="signal peptide" evidence="15">
    <location>
        <begin position="1"/>
        <end position="23"/>
    </location>
</feature>
<evidence type="ECO:0000259" key="16">
    <source>
        <dbReference type="PROSITE" id="PS50026"/>
    </source>
</evidence>
<dbReference type="InterPro" id="IPR018097">
    <property type="entry name" value="EGF_Ca-bd_CS"/>
</dbReference>
<keyword evidence="8" id="KW-0084">Basement membrane</keyword>
<dbReference type="GO" id="GO:0060070">
    <property type="term" value="P:canonical Wnt signaling pathway"/>
    <property type="evidence" value="ECO:0007669"/>
    <property type="project" value="TreeGrafter"/>
</dbReference>
<dbReference type="SUPFAM" id="SSF54511">
    <property type="entry name" value="GFP-like"/>
    <property type="match status" value="1"/>
</dbReference>
<evidence type="ECO:0000313" key="20">
    <source>
        <dbReference type="Ensembl" id="ENSSLUP00000008339.1"/>
    </source>
</evidence>
<dbReference type="InterPro" id="IPR009017">
    <property type="entry name" value="GFP"/>
</dbReference>
<evidence type="ECO:0000256" key="1">
    <source>
        <dbReference type="ARBA" id="ARBA00004302"/>
    </source>
</evidence>
<evidence type="ECO:0000256" key="9">
    <source>
        <dbReference type="ARBA" id="ARBA00022889"/>
    </source>
</evidence>
<feature type="domain" description="EGF-like" evidence="16">
    <location>
        <begin position="606"/>
        <end position="647"/>
    </location>
</feature>
<feature type="disulfide bond" evidence="14">
    <location>
        <begin position="782"/>
        <end position="789"/>
    </location>
</feature>
<dbReference type="GO" id="GO:0005509">
    <property type="term" value="F:calcium ion binding"/>
    <property type="evidence" value="ECO:0007669"/>
    <property type="project" value="InterPro"/>
</dbReference>